<name>A0AAV8SMV2_9ROSI</name>
<dbReference type="EMBL" id="JAIWQS010000010">
    <property type="protein sequence ID" value="KAJ8753258.1"/>
    <property type="molecule type" value="Genomic_DNA"/>
</dbReference>
<dbReference type="Gene3D" id="3.10.20.90">
    <property type="entry name" value="Phosphatidylinositol 3-kinase Catalytic Subunit, Chain A, domain 1"/>
    <property type="match status" value="1"/>
</dbReference>
<sequence>MDDIKPGLERKCLWFELSPRSFRYRRLQEHFKFSVIRLNGSSFEVEVVLKATVRDLKQAVENVFANSTEEDQIDISWSHVWSYFFLCYEGQKLVDDNVYVRSFGIKDGDQLYFVRRSTVESNPPDAIAEEENAAYGVLFTSIRNL</sequence>
<organism evidence="2 3">
    <name type="scientific">Erythroxylum novogranatense</name>
    <dbReference type="NCBI Taxonomy" id="1862640"/>
    <lineage>
        <taxon>Eukaryota</taxon>
        <taxon>Viridiplantae</taxon>
        <taxon>Streptophyta</taxon>
        <taxon>Embryophyta</taxon>
        <taxon>Tracheophyta</taxon>
        <taxon>Spermatophyta</taxon>
        <taxon>Magnoliopsida</taxon>
        <taxon>eudicotyledons</taxon>
        <taxon>Gunneridae</taxon>
        <taxon>Pentapetalae</taxon>
        <taxon>rosids</taxon>
        <taxon>fabids</taxon>
        <taxon>Malpighiales</taxon>
        <taxon>Erythroxylaceae</taxon>
        <taxon>Erythroxylum</taxon>
    </lineage>
</organism>
<dbReference type="PROSITE" id="PS50053">
    <property type="entry name" value="UBIQUITIN_2"/>
    <property type="match status" value="1"/>
</dbReference>
<protein>
    <recommendedName>
        <fullName evidence="1">Ubiquitin-like domain-containing protein</fullName>
    </recommendedName>
</protein>
<dbReference type="GO" id="GO:0000398">
    <property type="term" value="P:mRNA splicing, via spliceosome"/>
    <property type="evidence" value="ECO:0007669"/>
    <property type="project" value="InterPro"/>
</dbReference>
<dbReference type="InterPro" id="IPR039690">
    <property type="entry name" value="SNRNP25"/>
</dbReference>
<feature type="domain" description="Ubiquitin-like" evidence="1">
    <location>
        <begin position="31"/>
        <end position="116"/>
    </location>
</feature>
<dbReference type="Proteomes" id="UP001159364">
    <property type="component" value="Linkage Group LG10"/>
</dbReference>
<dbReference type="Pfam" id="PF18036">
    <property type="entry name" value="Ubiquitin_4"/>
    <property type="match status" value="1"/>
</dbReference>
<reference evidence="2 3" key="1">
    <citation type="submission" date="2021-09" db="EMBL/GenBank/DDBJ databases">
        <title>Genomic insights and catalytic innovation underlie evolution of tropane alkaloids biosynthesis.</title>
        <authorList>
            <person name="Wang Y.-J."/>
            <person name="Tian T."/>
            <person name="Huang J.-P."/>
            <person name="Huang S.-X."/>
        </authorList>
    </citation>
    <scope>NUCLEOTIDE SEQUENCE [LARGE SCALE GENOMIC DNA]</scope>
    <source>
        <strain evidence="2">KIB-2018</strain>
        <tissue evidence="2">Leaf</tissue>
    </source>
</reference>
<evidence type="ECO:0000259" key="1">
    <source>
        <dbReference type="PROSITE" id="PS50053"/>
    </source>
</evidence>
<comment type="caution">
    <text evidence="2">The sequence shown here is derived from an EMBL/GenBank/DDBJ whole genome shotgun (WGS) entry which is preliminary data.</text>
</comment>
<gene>
    <name evidence="2" type="ORF">K2173_017876</name>
</gene>
<dbReference type="InterPro" id="IPR000626">
    <property type="entry name" value="Ubiquitin-like_dom"/>
</dbReference>
<proteinExistence type="predicted"/>
<dbReference type="InterPro" id="IPR029071">
    <property type="entry name" value="Ubiquitin-like_domsf"/>
</dbReference>
<evidence type="ECO:0000313" key="2">
    <source>
        <dbReference type="EMBL" id="KAJ8753258.1"/>
    </source>
</evidence>
<evidence type="ECO:0000313" key="3">
    <source>
        <dbReference type="Proteomes" id="UP001159364"/>
    </source>
</evidence>
<dbReference type="InterPro" id="IPR040610">
    <property type="entry name" value="SNRNP25_ubiquitin"/>
</dbReference>
<dbReference type="AlphaFoldDB" id="A0AAV8SMV2"/>
<dbReference type="PANTHER" id="PTHR14942:SF9">
    <property type="entry name" value="OS02G0188500 PROTEIN"/>
    <property type="match status" value="1"/>
</dbReference>
<keyword evidence="3" id="KW-1185">Reference proteome</keyword>
<dbReference type="SUPFAM" id="SSF54236">
    <property type="entry name" value="Ubiquitin-like"/>
    <property type="match status" value="1"/>
</dbReference>
<dbReference type="CDD" id="cd17058">
    <property type="entry name" value="Ubl_SNRNP25"/>
    <property type="match status" value="1"/>
</dbReference>
<dbReference type="PANTHER" id="PTHR14942">
    <property type="entry name" value="U11/U12 SMALL NUCLEAR RIBONUCLEOPROTEIN 25 KDA PROTEIN"/>
    <property type="match status" value="1"/>
</dbReference>
<accession>A0AAV8SMV2</accession>